<sequence>MSTANFHPLYCHAAGKPPPTLAIAVAPRRGDAGELQLDYRVHGLAALALPPPAAPGPADGLWQQTCCEAFVATVDGPAYREFNFAPSGQWAIYDFAGYRQRNADWQAPAAPRIACRIDADTLHLRATIPAALLPTGAARLGLSVVAATPGGDKSYWALTHAAAQPDFHLAASFTLPLP</sequence>
<proteinExistence type="predicted"/>
<dbReference type="AlphaFoldDB" id="A0A495WT35"/>
<dbReference type="OrthoDB" id="190583at2"/>
<name>A0A495WT35_9RHOO</name>
<keyword evidence="2" id="KW-1185">Reference proteome</keyword>
<dbReference type="EMBL" id="RBXP01000002">
    <property type="protein sequence ID" value="RKT62898.1"/>
    <property type="molecule type" value="Genomic_DNA"/>
</dbReference>
<dbReference type="Proteomes" id="UP000270626">
    <property type="component" value="Unassembled WGS sequence"/>
</dbReference>
<accession>A0A495WT35</accession>
<reference evidence="1 2" key="1">
    <citation type="submission" date="2018-10" db="EMBL/GenBank/DDBJ databases">
        <title>Genomic Encyclopedia of Type Strains, Phase IV (KMG-IV): sequencing the most valuable type-strain genomes for metagenomic binning, comparative biology and taxonomic classification.</title>
        <authorList>
            <person name="Goeker M."/>
        </authorList>
    </citation>
    <scope>NUCLEOTIDE SEQUENCE [LARGE SCALE GENOMIC DNA]</scope>
    <source>
        <strain evidence="1 2">DSM 23841</strain>
    </source>
</reference>
<gene>
    <name evidence="1" type="ORF">DFR40_0234</name>
</gene>
<dbReference type="Gene3D" id="2.60.40.1190">
    <property type="match status" value="1"/>
</dbReference>
<evidence type="ECO:0008006" key="3">
    <source>
        <dbReference type="Google" id="ProtNLM"/>
    </source>
</evidence>
<organism evidence="1 2">
    <name type="scientific">Azonexus fungiphilus</name>
    <dbReference type="NCBI Taxonomy" id="146940"/>
    <lineage>
        <taxon>Bacteria</taxon>
        <taxon>Pseudomonadati</taxon>
        <taxon>Pseudomonadota</taxon>
        <taxon>Betaproteobacteria</taxon>
        <taxon>Rhodocyclales</taxon>
        <taxon>Azonexaceae</taxon>
        <taxon>Azonexus</taxon>
    </lineage>
</organism>
<evidence type="ECO:0000313" key="2">
    <source>
        <dbReference type="Proteomes" id="UP000270626"/>
    </source>
</evidence>
<protein>
    <recommendedName>
        <fullName evidence="3">DOMON-like domain-containing protein</fullName>
    </recommendedName>
</protein>
<comment type="caution">
    <text evidence="1">The sequence shown here is derived from an EMBL/GenBank/DDBJ whole genome shotgun (WGS) entry which is preliminary data.</text>
</comment>
<dbReference type="RefSeq" id="WP_121456661.1">
    <property type="nucleotide sequence ID" value="NZ_RBXP01000002.1"/>
</dbReference>
<dbReference type="CDD" id="cd09627">
    <property type="entry name" value="DOMON_murB_like"/>
    <property type="match status" value="1"/>
</dbReference>
<evidence type="ECO:0000313" key="1">
    <source>
        <dbReference type="EMBL" id="RKT62898.1"/>
    </source>
</evidence>